<feature type="transmembrane region" description="Helical" evidence="9">
    <location>
        <begin position="453"/>
        <end position="472"/>
    </location>
</feature>
<feature type="transmembrane region" description="Helical" evidence="9">
    <location>
        <begin position="1341"/>
        <end position="1363"/>
    </location>
</feature>
<dbReference type="STRING" id="1764295.A0A5B8MF25"/>
<evidence type="ECO:0000256" key="8">
    <source>
        <dbReference type="ARBA" id="ARBA00023136"/>
    </source>
</evidence>
<sequence length="1708" mass="187802">MRWFGVLELLLPVLIMLCCYIPSLVVDLKDGHQVVPEAVYSPREIMDIRWTQSEGSYCGHLASIPEGARRGFRVPTKIAYVSHDSPLSEEVIHQAAGYLLCKTTTGADFPLKNLTSVSKHFPGAFLAILGLSDLGARADFSFLDVVWACHNLNALEEKLSGAGAQLTSEELDGSVEEWYGNSDDLDEILDRLALTWSSSEDVLPLPKLACAEECLNDAECLRSHLDGILVKHENVGEALESARSNPGTVMAVVDLPPERESYEEYPYTIYVDAAKVPDLNKKYVNWAVDAVGAIDKWKNYFAAANIQNAVDNAVTKIFSGTLAWDLVPYYSPYPAPAHANPFKGWISGLVNPNIIVFSFVPAVALQMQFLMYDRHLKLRKYTALVEMNKTLYSALLCAIAVLPYLFLAGIVSLVLSYVYPLASTSLVFFVFVVWFVALCLFNALIATFCSSSVLASIAAVVAYLVFWIPGLLTCNIMRNGSPWWLVVSVFPPSSLYALSVALSHFEQLETGLRWENINASVMDDGQSEYLSCGTLLLVVALSTGLWGLGLLIDDHGGIFAISARLRQNFFGGLDAAALTYRSPDSVVDVEGGAYEVASARRVAALELQNISKSYGKHRAVRNFSMKVFQDNLTILLGHNGAGKTTLMSILGGALSPTSGELRIMGEDCAVRKRTLRKSLGICHQLDFLWPTLTVMEHVILVRRLKGLRRKSESRVTSLMLEALNMEPCFSTPTSRLSGGQKRKLSLILSFVGNPQIILLDEPTAGMDSASRRTVWQFLKNRADSNSIFMTTHLMDEADALGDRVAIMSKGELLCYGSGAFLKKQYAAGYRLLLSGKSTEEDAVLGEKIEEYFPGESIPHLVSGKSMILYLPERCKNQISSFLDTIRKRSIAHRMSVSRATLNDVFLKTLQEAPKTKRKKSAQRSLGDKAQSPTRTTLRVLLWKHRVNYSRNLQLIITTMVIPVVFVVIGSLLLNVLLSKAISGGIQLDGTYLGGPGKPLQFFSTDALEMATLQDQIEPTLRANSMQGVEPVALGPGDAWQSQILRSHPGVNASCGDPKQALTCASMILTDDELRHQTELTSEQKKSLVTTYQFATSDTALHGIPAALNQLNNVFLRDYVDGTILDRILVSLAPIEENAISGWHTLSVVTNFSSASILLAFCCCGASFGVNPAWERMHNCKIIQRISGISPSQYWFSQLVFDLLVYYVFCAAVFVVVYCLPSRTFFEESDAILGLFLAILGSGPAIIHLSYIFEGLFRSDFLCFGSLFALRAFVGIVFLEVGISLTVLESQGHAAAGRANDVLRWIVPISPEYCIARVFYDVVDSNFKGIHLSLGRSQARSLLPTTLYAFADSVLYSAVFWLFVQGKAIRWMTSLGLSRAPVQPTPSSLSEGKILRVSGLHFRFKSSQEKKGLFDLNFSLPRKGVLGLVGPCGSGKSTILQLLAGALKPSEGSILRIGENEESLFLQKQGFVTGYCPQAGGLFPRMTVQEHIQFYSQVWTSAGECEAHELDKENYLGMLGLKRYGAERVHTLSEGNKRKVNLAIALMAPSRLALLDEPSAGVDPEGQIRICNCIRKASRHKSIVMSSHSMEECEALCRRLAVLSDGRLSRPSTLKQLKGKYDRGLKLHLKLAARTEPAAEILSRAFPTASQVATSSDWHQCQIPEPASELERPKYLGGVFQAVQTLLASGLISDFRLSELGLEDAFVLD</sequence>
<dbReference type="PROSITE" id="PS00211">
    <property type="entry name" value="ABC_TRANSPORTER_1"/>
    <property type="match status" value="1"/>
</dbReference>
<evidence type="ECO:0000256" key="7">
    <source>
        <dbReference type="ARBA" id="ARBA00022989"/>
    </source>
</evidence>
<evidence type="ECO:0000259" key="11">
    <source>
        <dbReference type="PROSITE" id="PS50893"/>
    </source>
</evidence>
<dbReference type="InterPro" id="IPR013525">
    <property type="entry name" value="ABC2_TM"/>
</dbReference>
<dbReference type="InterPro" id="IPR027417">
    <property type="entry name" value="P-loop_NTPase"/>
</dbReference>
<evidence type="ECO:0000256" key="1">
    <source>
        <dbReference type="ARBA" id="ARBA00004141"/>
    </source>
</evidence>
<feature type="transmembrane region" description="Helical" evidence="9">
    <location>
        <begin position="393"/>
        <end position="419"/>
    </location>
</feature>
<evidence type="ECO:0000313" key="13">
    <source>
        <dbReference type="Proteomes" id="UP000316726"/>
    </source>
</evidence>
<feature type="transmembrane region" description="Helical" evidence="9">
    <location>
        <begin position="1193"/>
        <end position="1219"/>
    </location>
</feature>
<keyword evidence="13" id="KW-1185">Reference proteome</keyword>
<keyword evidence="10" id="KW-0732">Signal</keyword>
<dbReference type="OrthoDB" id="8061355at2759"/>
<evidence type="ECO:0000256" key="5">
    <source>
        <dbReference type="ARBA" id="ARBA00022741"/>
    </source>
</evidence>
<dbReference type="SMART" id="SM00382">
    <property type="entry name" value="AAA"/>
    <property type="match status" value="2"/>
</dbReference>
<keyword evidence="8 9" id="KW-0472">Membrane</keyword>
<protein>
    <submittedName>
        <fullName evidence="12">A-family ABC transporter</fullName>
    </submittedName>
</protein>
<dbReference type="GO" id="GO:0016020">
    <property type="term" value="C:membrane"/>
    <property type="evidence" value="ECO:0007669"/>
    <property type="project" value="UniProtKB-SubCell"/>
</dbReference>
<accession>A0A5B8MF25</accession>
<feature type="transmembrane region" description="Helical" evidence="9">
    <location>
        <begin position="954"/>
        <end position="977"/>
    </location>
</feature>
<dbReference type="GO" id="GO:0005319">
    <property type="term" value="F:lipid transporter activity"/>
    <property type="evidence" value="ECO:0007669"/>
    <property type="project" value="TreeGrafter"/>
</dbReference>
<feature type="transmembrane region" description="Helical" evidence="9">
    <location>
        <begin position="1231"/>
        <end position="1252"/>
    </location>
</feature>
<feature type="transmembrane region" description="Helical" evidence="9">
    <location>
        <begin position="484"/>
        <end position="505"/>
    </location>
</feature>
<evidence type="ECO:0000256" key="4">
    <source>
        <dbReference type="ARBA" id="ARBA00022692"/>
    </source>
</evidence>
<keyword evidence="4 9" id="KW-0812">Transmembrane</keyword>
<evidence type="ECO:0000313" key="12">
    <source>
        <dbReference type="EMBL" id="QDZ19086.1"/>
    </source>
</evidence>
<feature type="transmembrane region" description="Helical" evidence="9">
    <location>
        <begin position="529"/>
        <end position="552"/>
    </location>
</feature>
<evidence type="ECO:0000256" key="2">
    <source>
        <dbReference type="ARBA" id="ARBA00008526"/>
    </source>
</evidence>
<evidence type="ECO:0000256" key="10">
    <source>
        <dbReference type="SAM" id="SignalP"/>
    </source>
</evidence>
<keyword evidence="3" id="KW-0813">Transport</keyword>
<comment type="similarity">
    <text evidence="2">Belongs to the ABC transporter superfamily. ABCA family. CPR flippase (TC 3.A.1.211) subfamily.</text>
</comment>
<dbReference type="CDD" id="cd03263">
    <property type="entry name" value="ABC_subfamily_A"/>
    <property type="match status" value="1"/>
</dbReference>
<feature type="signal peptide" evidence="10">
    <location>
        <begin position="1"/>
        <end position="18"/>
    </location>
</feature>
<dbReference type="GO" id="GO:0140359">
    <property type="term" value="F:ABC-type transporter activity"/>
    <property type="evidence" value="ECO:0007669"/>
    <property type="project" value="InterPro"/>
</dbReference>
<proteinExistence type="inferred from homology"/>
<feature type="transmembrane region" description="Helical" evidence="9">
    <location>
        <begin position="1154"/>
        <end position="1173"/>
    </location>
</feature>
<feature type="domain" description="ABC transporter" evidence="11">
    <location>
        <begin position="1394"/>
        <end position="1629"/>
    </location>
</feature>
<organism evidence="12 13">
    <name type="scientific">Chloropicon primus</name>
    <dbReference type="NCBI Taxonomy" id="1764295"/>
    <lineage>
        <taxon>Eukaryota</taxon>
        <taxon>Viridiplantae</taxon>
        <taxon>Chlorophyta</taxon>
        <taxon>Chloropicophyceae</taxon>
        <taxon>Chloropicales</taxon>
        <taxon>Chloropicaceae</taxon>
        <taxon>Chloropicon</taxon>
    </lineage>
</organism>
<feature type="transmembrane region" description="Helical" evidence="9">
    <location>
        <begin position="425"/>
        <end position="446"/>
    </location>
</feature>
<feature type="transmembrane region" description="Helical" evidence="9">
    <location>
        <begin position="354"/>
        <end position="372"/>
    </location>
</feature>
<keyword evidence="6" id="KW-0067">ATP-binding</keyword>
<feature type="chain" id="PRO_5022730116" evidence="10">
    <location>
        <begin position="19"/>
        <end position="1708"/>
    </location>
</feature>
<dbReference type="GO" id="GO:0016887">
    <property type="term" value="F:ATP hydrolysis activity"/>
    <property type="evidence" value="ECO:0007669"/>
    <property type="project" value="InterPro"/>
</dbReference>
<dbReference type="PROSITE" id="PS50893">
    <property type="entry name" value="ABC_TRANSPORTER_2"/>
    <property type="match status" value="2"/>
</dbReference>
<keyword evidence="7 9" id="KW-1133">Transmembrane helix</keyword>
<gene>
    <name evidence="12" type="ORF">A3770_02p16040</name>
</gene>
<dbReference type="SUPFAM" id="SSF52540">
    <property type="entry name" value="P-loop containing nucleoside triphosphate hydrolases"/>
    <property type="match status" value="2"/>
</dbReference>
<dbReference type="InterPro" id="IPR003439">
    <property type="entry name" value="ABC_transporter-like_ATP-bd"/>
</dbReference>
<dbReference type="Gene3D" id="3.40.50.300">
    <property type="entry name" value="P-loop containing nucleotide triphosphate hydrolases"/>
    <property type="match status" value="2"/>
</dbReference>
<comment type="subcellular location">
    <subcellularLocation>
        <location evidence="1">Membrane</location>
        <topology evidence="1">Multi-pass membrane protein</topology>
    </subcellularLocation>
</comment>
<dbReference type="FunFam" id="3.40.50.300:FF:000335">
    <property type="entry name" value="ATP binding cassette subfamily A member 5"/>
    <property type="match status" value="1"/>
</dbReference>
<dbReference type="Pfam" id="PF12698">
    <property type="entry name" value="ABC2_membrane_3"/>
    <property type="match status" value="1"/>
</dbReference>
<dbReference type="EMBL" id="CP031035">
    <property type="protein sequence ID" value="QDZ19086.1"/>
    <property type="molecule type" value="Genomic_DNA"/>
</dbReference>
<dbReference type="PANTHER" id="PTHR19229">
    <property type="entry name" value="ATP-BINDING CASSETTE TRANSPORTER SUBFAMILY A ABCA"/>
    <property type="match status" value="1"/>
</dbReference>
<evidence type="ECO:0000256" key="6">
    <source>
        <dbReference type="ARBA" id="ARBA00022840"/>
    </source>
</evidence>
<feature type="domain" description="ABC transporter" evidence="11">
    <location>
        <begin position="605"/>
        <end position="834"/>
    </location>
</feature>
<evidence type="ECO:0000256" key="3">
    <source>
        <dbReference type="ARBA" id="ARBA00022448"/>
    </source>
</evidence>
<name>A0A5B8MF25_9CHLO</name>
<dbReference type="Pfam" id="PF00005">
    <property type="entry name" value="ABC_tran"/>
    <property type="match status" value="2"/>
</dbReference>
<evidence type="ECO:0000256" key="9">
    <source>
        <dbReference type="SAM" id="Phobius"/>
    </source>
</evidence>
<keyword evidence="5" id="KW-0547">Nucleotide-binding</keyword>
<feature type="transmembrane region" description="Helical" evidence="9">
    <location>
        <begin position="1264"/>
        <end position="1287"/>
    </location>
</feature>
<reference evidence="12 13" key="1">
    <citation type="submission" date="2018-07" db="EMBL/GenBank/DDBJ databases">
        <title>The complete nuclear genome of the prasinophyte Chloropicon primus (CCMP1205).</title>
        <authorList>
            <person name="Pombert J.-F."/>
            <person name="Otis C."/>
            <person name="Turmel M."/>
            <person name="Lemieux C."/>
        </authorList>
    </citation>
    <scope>NUCLEOTIDE SEQUENCE [LARGE SCALE GENOMIC DNA]</scope>
    <source>
        <strain evidence="12 13">CCMP1205</strain>
    </source>
</reference>
<dbReference type="InterPro" id="IPR003593">
    <property type="entry name" value="AAA+_ATPase"/>
</dbReference>
<dbReference type="GO" id="GO:0005524">
    <property type="term" value="F:ATP binding"/>
    <property type="evidence" value="ECO:0007669"/>
    <property type="project" value="UniProtKB-KW"/>
</dbReference>
<dbReference type="InterPro" id="IPR026082">
    <property type="entry name" value="ABCA"/>
</dbReference>
<dbReference type="Proteomes" id="UP000316726">
    <property type="component" value="Chromosome 2"/>
</dbReference>
<dbReference type="InterPro" id="IPR017871">
    <property type="entry name" value="ABC_transporter-like_CS"/>
</dbReference>